<dbReference type="SMART" id="SM00433">
    <property type="entry name" value="TOP2c"/>
    <property type="match status" value="1"/>
</dbReference>
<dbReference type="InterPro" id="IPR013760">
    <property type="entry name" value="Topo_IIA-like_dom_sf"/>
</dbReference>
<evidence type="ECO:0000313" key="14">
    <source>
        <dbReference type="Proteomes" id="UP000543579"/>
    </source>
</evidence>
<dbReference type="SUPFAM" id="SSF55874">
    <property type="entry name" value="ATPase domain of HSP90 chaperone/DNA topoisomerase II/histidine kinase"/>
    <property type="match status" value="1"/>
</dbReference>
<proteinExistence type="inferred from homology"/>
<dbReference type="RefSeq" id="WP_343054668.1">
    <property type="nucleotide sequence ID" value="NZ_JACHXY010000002.1"/>
</dbReference>
<dbReference type="Pfam" id="PF00204">
    <property type="entry name" value="DNA_gyraseB"/>
    <property type="match status" value="1"/>
</dbReference>
<dbReference type="GO" id="GO:0003677">
    <property type="term" value="F:DNA binding"/>
    <property type="evidence" value="ECO:0007669"/>
    <property type="project" value="UniProtKB-KW"/>
</dbReference>
<dbReference type="FunFam" id="3.30.565.10:FF:000088">
    <property type="entry name" value="DNA topoisomerase (ATP-hydrolyzing)"/>
    <property type="match status" value="1"/>
</dbReference>
<evidence type="ECO:0000256" key="11">
    <source>
        <dbReference type="ARBA" id="ARBA00023235"/>
    </source>
</evidence>
<evidence type="ECO:0000256" key="9">
    <source>
        <dbReference type="ARBA" id="ARBA00023029"/>
    </source>
</evidence>
<dbReference type="InterPro" id="IPR036890">
    <property type="entry name" value="HATPase_C_sf"/>
</dbReference>
<dbReference type="Pfam" id="PF02518">
    <property type="entry name" value="HATPase_c"/>
    <property type="match status" value="1"/>
</dbReference>
<evidence type="ECO:0000256" key="3">
    <source>
        <dbReference type="ARBA" id="ARBA00010708"/>
    </source>
</evidence>
<gene>
    <name evidence="13" type="ORF">FHS07_001962</name>
</gene>
<dbReference type="CDD" id="cd16928">
    <property type="entry name" value="HATPase_GyrB-like"/>
    <property type="match status" value="1"/>
</dbReference>
<dbReference type="CDD" id="cd00822">
    <property type="entry name" value="TopoII_Trans_DNA_gyrase"/>
    <property type="match status" value="1"/>
</dbReference>
<keyword evidence="8" id="KW-0460">Magnesium</keyword>
<evidence type="ECO:0000256" key="8">
    <source>
        <dbReference type="ARBA" id="ARBA00022842"/>
    </source>
</evidence>
<comment type="cofactor">
    <cofactor evidence="2">
        <name>Mg(2+)</name>
        <dbReference type="ChEBI" id="CHEBI:18420"/>
    </cofactor>
</comment>
<reference evidence="13 14" key="1">
    <citation type="submission" date="2020-08" db="EMBL/GenBank/DDBJ databases">
        <title>Genomic Encyclopedia of Type Strains, Phase III (KMG-III): the genomes of soil and plant-associated and newly described type strains.</title>
        <authorList>
            <person name="Whitman W."/>
        </authorList>
    </citation>
    <scope>NUCLEOTIDE SEQUENCE [LARGE SCALE GENOMIC DNA]</scope>
    <source>
        <strain evidence="13 14">CECT 8356</strain>
    </source>
</reference>
<evidence type="ECO:0000256" key="1">
    <source>
        <dbReference type="ARBA" id="ARBA00000185"/>
    </source>
</evidence>
<dbReference type="InterPro" id="IPR000565">
    <property type="entry name" value="Topo_IIA_B"/>
</dbReference>
<dbReference type="AlphaFoldDB" id="A0A7W5CIF9"/>
<dbReference type="InterPro" id="IPR018522">
    <property type="entry name" value="TopoIIA_CS"/>
</dbReference>
<dbReference type="Pfam" id="PF01751">
    <property type="entry name" value="Toprim"/>
    <property type="match status" value="1"/>
</dbReference>
<protein>
    <recommendedName>
        <fullName evidence="4">DNA topoisomerase (ATP-hydrolyzing)</fullName>
        <ecNumber evidence="4">5.6.2.2</ecNumber>
    </recommendedName>
</protein>
<organism evidence="13 14">
    <name type="scientific">Microbacterium proteolyticum</name>
    <dbReference type="NCBI Taxonomy" id="1572644"/>
    <lineage>
        <taxon>Bacteria</taxon>
        <taxon>Bacillati</taxon>
        <taxon>Actinomycetota</taxon>
        <taxon>Actinomycetes</taxon>
        <taxon>Micrococcales</taxon>
        <taxon>Microbacteriaceae</taxon>
        <taxon>Microbacterium</taxon>
    </lineage>
</organism>
<dbReference type="Pfam" id="PF00986">
    <property type="entry name" value="DNA_gyraseB_C"/>
    <property type="match status" value="1"/>
</dbReference>
<keyword evidence="7" id="KW-0067">ATP-binding</keyword>
<dbReference type="InterPro" id="IPR014721">
    <property type="entry name" value="Ribsml_uS5_D2-typ_fold_subgr"/>
</dbReference>
<accession>A0A7W5CIF9</accession>
<dbReference type="PRINTS" id="PR00418">
    <property type="entry name" value="TPI2FAMILY"/>
</dbReference>
<dbReference type="InterPro" id="IPR013506">
    <property type="entry name" value="Topo_IIA_bsu_dom2"/>
</dbReference>
<dbReference type="Proteomes" id="UP000543579">
    <property type="component" value="Unassembled WGS sequence"/>
</dbReference>
<evidence type="ECO:0000313" key="13">
    <source>
        <dbReference type="EMBL" id="MBB3158266.1"/>
    </source>
</evidence>
<dbReference type="SUPFAM" id="SSF56719">
    <property type="entry name" value="Type II DNA topoisomerase"/>
    <property type="match status" value="1"/>
</dbReference>
<evidence type="ECO:0000256" key="5">
    <source>
        <dbReference type="ARBA" id="ARBA00022723"/>
    </source>
</evidence>
<dbReference type="InterPro" id="IPR003594">
    <property type="entry name" value="HATPase_dom"/>
</dbReference>
<dbReference type="FunFam" id="3.40.50.670:FF:000002">
    <property type="entry name" value="DNA gyrase subunit B"/>
    <property type="match status" value="1"/>
</dbReference>
<dbReference type="PANTHER" id="PTHR45866:SF1">
    <property type="entry name" value="DNA GYRASE SUBUNIT B, MITOCHONDRIAL"/>
    <property type="match status" value="1"/>
</dbReference>
<dbReference type="EMBL" id="JACHXY010000002">
    <property type="protein sequence ID" value="MBB3158266.1"/>
    <property type="molecule type" value="Genomic_DNA"/>
</dbReference>
<keyword evidence="11 13" id="KW-0413">Isomerase</keyword>
<dbReference type="InterPro" id="IPR013759">
    <property type="entry name" value="Topo_IIA_B_C"/>
</dbReference>
<evidence type="ECO:0000256" key="6">
    <source>
        <dbReference type="ARBA" id="ARBA00022741"/>
    </source>
</evidence>
<dbReference type="InterPro" id="IPR006171">
    <property type="entry name" value="TOPRIM_dom"/>
</dbReference>
<evidence type="ECO:0000259" key="12">
    <source>
        <dbReference type="PROSITE" id="PS50880"/>
    </source>
</evidence>
<dbReference type="PROSITE" id="PS50880">
    <property type="entry name" value="TOPRIM"/>
    <property type="match status" value="1"/>
</dbReference>
<dbReference type="InterPro" id="IPR020568">
    <property type="entry name" value="Ribosomal_Su5_D2-typ_SF"/>
</dbReference>
<evidence type="ECO:0000256" key="10">
    <source>
        <dbReference type="ARBA" id="ARBA00023125"/>
    </source>
</evidence>
<dbReference type="EC" id="5.6.2.2" evidence="4"/>
<evidence type="ECO:0000256" key="2">
    <source>
        <dbReference type="ARBA" id="ARBA00001946"/>
    </source>
</evidence>
<keyword evidence="10" id="KW-0238">DNA-binding</keyword>
<dbReference type="Gene3D" id="3.30.230.10">
    <property type="match status" value="1"/>
</dbReference>
<dbReference type="InterPro" id="IPR002288">
    <property type="entry name" value="DNA_gyrase_B_C"/>
</dbReference>
<keyword evidence="6" id="KW-0547">Nucleotide-binding</keyword>
<dbReference type="GO" id="GO:0046872">
    <property type="term" value="F:metal ion binding"/>
    <property type="evidence" value="ECO:0007669"/>
    <property type="project" value="UniProtKB-KW"/>
</dbReference>
<dbReference type="PANTHER" id="PTHR45866">
    <property type="entry name" value="DNA GYRASE/TOPOISOMERASE SUBUNIT B"/>
    <property type="match status" value="1"/>
</dbReference>
<dbReference type="PROSITE" id="PS00177">
    <property type="entry name" value="TOPOISOMERASE_II"/>
    <property type="match status" value="1"/>
</dbReference>
<dbReference type="GO" id="GO:0034335">
    <property type="term" value="F:DNA negative supercoiling activity"/>
    <property type="evidence" value="ECO:0007669"/>
    <property type="project" value="UniProtKB-ARBA"/>
</dbReference>
<feature type="domain" description="Toprim" evidence="12">
    <location>
        <begin position="462"/>
        <end position="576"/>
    </location>
</feature>
<dbReference type="InterPro" id="IPR001241">
    <property type="entry name" value="Topo_IIA"/>
</dbReference>
<keyword evidence="9" id="KW-0799">Topoisomerase</keyword>
<comment type="caution">
    <text evidence="13">The sequence shown here is derived from an EMBL/GenBank/DDBJ whole genome shotgun (WGS) entry which is preliminary data.</text>
</comment>
<evidence type="ECO:0000256" key="4">
    <source>
        <dbReference type="ARBA" id="ARBA00012895"/>
    </source>
</evidence>
<dbReference type="SUPFAM" id="SSF54211">
    <property type="entry name" value="Ribosomal protein S5 domain 2-like"/>
    <property type="match status" value="1"/>
</dbReference>
<dbReference type="Gene3D" id="3.40.50.670">
    <property type="match status" value="1"/>
</dbReference>
<dbReference type="GO" id="GO:0006265">
    <property type="term" value="P:DNA topological change"/>
    <property type="evidence" value="ECO:0007669"/>
    <property type="project" value="InterPro"/>
</dbReference>
<dbReference type="SMART" id="SM00387">
    <property type="entry name" value="HATPase_c"/>
    <property type="match status" value="1"/>
</dbReference>
<keyword evidence="5" id="KW-0479">Metal-binding</keyword>
<dbReference type="GO" id="GO:0005524">
    <property type="term" value="F:ATP binding"/>
    <property type="evidence" value="ECO:0007669"/>
    <property type="project" value="UniProtKB-KW"/>
</dbReference>
<dbReference type="Gene3D" id="3.30.565.10">
    <property type="entry name" value="Histidine kinase-like ATPase, C-terminal domain"/>
    <property type="match status" value="1"/>
</dbReference>
<dbReference type="PRINTS" id="PR01159">
    <property type="entry name" value="DNAGYRASEB"/>
</dbReference>
<comment type="similarity">
    <text evidence="3">Belongs to the type II topoisomerase GyrB family.</text>
</comment>
<evidence type="ECO:0000256" key="7">
    <source>
        <dbReference type="ARBA" id="ARBA00022840"/>
    </source>
</evidence>
<comment type="catalytic activity">
    <reaction evidence="1">
        <text>ATP-dependent breakage, passage and rejoining of double-stranded DNA.</text>
        <dbReference type="EC" id="5.6.2.2"/>
    </reaction>
</comment>
<sequence>MTSEYSAHHLQVLEGLEAVRKRPGMYIGSTDSRGLMHCLWEIIDNSVDEALAGHGTRIDIVLHADGSVEVRDRARGIPVDVEPRTGLTGVEVVFTKLHAGGKFGGGSYAASGGLHGVGASVVNALSERLDVEVDRGSKTYAMSFHRGEPGLFAGDGPDAPFTPFERSSELRVVGKAPRGVTGTRIRYWADRQIFTKDAAFGHDELVQRVRQTAFLVPGLELVVFDERAEERVETSYRFDGGISEFAEFLAPDAAVTDTWRLTGTGTFSETVPVLQPGGSMVPTEVERECVVDIAVRWGTGYDTTSRSYVNIIATPKGGTHQQGFELGLMKVLRTQVEQNARKLKVGNDKVEKDDLLAGLTAVLTVRLPEPQFEGQTKEVLGTPAVRQIVASVVQKELAERFASPKRDDKAQTAQLLEKIVSEMKARISARTHKETQRRKNALESSSLPSKLVDCRSNDVENSELFIVEGNSALGTARDARNSEYQALLPIRGKILNTQKASISDMLSNAECASIIQVIGAGSGRSFDLSAARYGKIILMSDADVDGAHIRTLLLTLFFRYMRPLVEAGRVFAAVPPLHRVIVMNPGSKPNETIYTYSEKELHTLLARLKKSNKRWQEPIQRYKGLGEMDADQLATTTMDRAGRTLRRVRVQDMEGAAQVFDLLMGSEVAPRREFIVHSSDRLARESIDV</sequence>
<name>A0A7W5CIF9_9MICO</name>